<evidence type="ECO:0000256" key="5">
    <source>
        <dbReference type="ARBA" id="ARBA00022840"/>
    </source>
</evidence>
<evidence type="ECO:0000256" key="9">
    <source>
        <dbReference type="ARBA" id="ARBA00034808"/>
    </source>
</evidence>
<evidence type="ECO:0000256" key="4">
    <source>
        <dbReference type="ARBA" id="ARBA00022806"/>
    </source>
</evidence>
<evidence type="ECO:0000256" key="7">
    <source>
        <dbReference type="ARBA" id="ARBA00023235"/>
    </source>
</evidence>
<dbReference type="InterPro" id="IPR000212">
    <property type="entry name" value="DNA_helicase_UvrD/REP"/>
</dbReference>
<evidence type="ECO:0000256" key="2">
    <source>
        <dbReference type="ARBA" id="ARBA00022741"/>
    </source>
</evidence>
<evidence type="ECO:0000256" key="3">
    <source>
        <dbReference type="ARBA" id="ARBA00022801"/>
    </source>
</evidence>
<dbReference type="GO" id="GO:0043138">
    <property type="term" value="F:3'-5' DNA helicase activity"/>
    <property type="evidence" value="ECO:0007669"/>
    <property type="project" value="UniProtKB-EC"/>
</dbReference>
<evidence type="ECO:0000259" key="11">
    <source>
        <dbReference type="PROSITE" id="PS51198"/>
    </source>
</evidence>
<keyword evidence="3 13" id="KW-0378">Hydrolase</keyword>
<dbReference type="InterPro" id="IPR027417">
    <property type="entry name" value="P-loop_NTPase"/>
</dbReference>
<dbReference type="EC" id="5.6.2.4" evidence="9"/>
<dbReference type="EMBL" id="VSSQ01002595">
    <property type="protein sequence ID" value="MPM16354.1"/>
    <property type="molecule type" value="Genomic_DNA"/>
</dbReference>
<comment type="similarity">
    <text evidence="1">Belongs to the helicase family. UvrD subfamily.</text>
</comment>
<evidence type="ECO:0000256" key="10">
    <source>
        <dbReference type="ARBA" id="ARBA00048988"/>
    </source>
</evidence>
<dbReference type="SUPFAM" id="SSF52540">
    <property type="entry name" value="P-loop containing nucleoside triphosphate hydrolases"/>
    <property type="match status" value="1"/>
</dbReference>
<accession>A0A644XQH0</accession>
<evidence type="ECO:0000256" key="6">
    <source>
        <dbReference type="ARBA" id="ARBA00023125"/>
    </source>
</evidence>
<dbReference type="PANTHER" id="PTHR11070">
    <property type="entry name" value="UVRD / RECB / PCRA DNA HELICASE FAMILY MEMBER"/>
    <property type="match status" value="1"/>
</dbReference>
<keyword evidence="2" id="KW-0547">Nucleotide-binding</keyword>
<sequence>MADTIKLTPEQQEAIAEINRNLQIIACAGSGKTEVITRRIANILQNKPGISPENIVAFTFTEKAAASMKSRIAKTLGEQSSLNINRMYIGTIHGFCYHLLNKYTEQFREYKILDTVKNHLFVARYYGECGMSNLKLDPYPRNVNLFLQCIDKMIDDYDNADAWTQEQWNVLNKYIDCLFSHGYIDFSLMIFETLRQIKINPEVKEYLSHIKYLVVDEYQDVNDLQEKLILRIAETGANICVVGDDDQTIYQFRGSNADNMISFSERYADVHQVRLEKNFRCAPGIVDVADCVIGHNERRIPKKMISGVPDIAANIKATRHPGKTEQFETIAEQIAELHKAGIPYNEMAILVRKGKTITLISAALDRDAIPFETDSAEHFFAGNYFNRFVSTLQILVDVDKAKLYECWQDIADGTVFNMGFKYLRSCARGGNLPLSEIIRGFCEKIVFLDEDAEDIEIRRMDLDGIAKVLDDYDEIYDDWQLSARITGVLKFLGTQAADEYKYHSFKPKNPDADAVQIMTVHKSKGLEFHTVFLPELTKREFPASNMGGKKYWHVLGGVFDDNKAKYQSDLEDERKLFYVAVTRAKQNLYLSYELSAQPVSCFVKESAESQHIKIDKSDLFYDPKSSDDDYASGFKPIYGEVRKDHDPAWEEVRRQKQEYWELVKYARSQLYDYYGTACHFFPGAHGDLIRIKNMSPDEILNEASRNRLI</sequence>
<evidence type="ECO:0000256" key="1">
    <source>
        <dbReference type="ARBA" id="ARBA00009922"/>
    </source>
</evidence>
<reference evidence="13" key="1">
    <citation type="submission" date="2019-08" db="EMBL/GenBank/DDBJ databases">
        <authorList>
            <person name="Kucharzyk K."/>
            <person name="Murdoch R.W."/>
            <person name="Higgins S."/>
            <person name="Loffler F."/>
        </authorList>
    </citation>
    <scope>NUCLEOTIDE SEQUENCE</scope>
</reference>
<dbReference type="Gene3D" id="3.40.50.300">
    <property type="entry name" value="P-loop containing nucleotide triphosphate hydrolases"/>
    <property type="match status" value="3"/>
</dbReference>
<evidence type="ECO:0000259" key="12">
    <source>
        <dbReference type="PROSITE" id="PS51217"/>
    </source>
</evidence>
<organism evidence="13">
    <name type="scientific">bioreactor metagenome</name>
    <dbReference type="NCBI Taxonomy" id="1076179"/>
    <lineage>
        <taxon>unclassified sequences</taxon>
        <taxon>metagenomes</taxon>
        <taxon>ecological metagenomes</taxon>
    </lineage>
</organism>
<feature type="domain" description="UvrD-like helicase C-terminal" evidence="12">
    <location>
        <begin position="283"/>
        <end position="525"/>
    </location>
</feature>
<protein>
    <recommendedName>
        <fullName evidence="9">DNA 3'-5' helicase</fullName>
        <ecNumber evidence="9">5.6.2.4</ecNumber>
    </recommendedName>
</protein>
<dbReference type="Gene3D" id="1.10.10.160">
    <property type="match status" value="1"/>
</dbReference>
<comment type="caution">
    <text evidence="13">The sequence shown here is derived from an EMBL/GenBank/DDBJ whole genome shotgun (WGS) entry which is preliminary data.</text>
</comment>
<comment type="catalytic activity">
    <reaction evidence="8">
        <text>Couples ATP hydrolysis with the unwinding of duplex DNA by translocating in the 3'-5' direction.</text>
        <dbReference type="EC" id="5.6.2.4"/>
    </reaction>
</comment>
<feature type="domain" description="UvrD-like helicase ATP-binding" evidence="11">
    <location>
        <begin position="5"/>
        <end position="282"/>
    </location>
</feature>
<dbReference type="GO" id="GO:0000725">
    <property type="term" value="P:recombinational repair"/>
    <property type="evidence" value="ECO:0007669"/>
    <property type="project" value="TreeGrafter"/>
</dbReference>
<keyword evidence="4 13" id="KW-0347">Helicase</keyword>
<name>A0A644XQH0_9ZZZZ</name>
<gene>
    <name evidence="13" type="primary">pcrA_17</name>
    <name evidence="13" type="ORF">SDC9_62732</name>
</gene>
<dbReference type="Pfam" id="PF00580">
    <property type="entry name" value="UvrD-helicase"/>
    <property type="match status" value="1"/>
</dbReference>
<dbReference type="GO" id="GO:0005524">
    <property type="term" value="F:ATP binding"/>
    <property type="evidence" value="ECO:0007669"/>
    <property type="project" value="UniProtKB-KW"/>
</dbReference>
<proteinExistence type="inferred from homology"/>
<dbReference type="AlphaFoldDB" id="A0A644XQH0"/>
<dbReference type="GO" id="GO:0003677">
    <property type="term" value="F:DNA binding"/>
    <property type="evidence" value="ECO:0007669"/>
    <property type="project" value="UniProtKB-KW"/>
</dbReference>
<dbReference type="CDD" id="cd17932">
    <property type="entry name" value="DEXQc_UvrD"/>
    <property type="match status" value="1"/>
</dbReference>
<dbReference type="GO" id="GO:0016887">
    <property type="term" value="F:ATP hydrolysis activity"/>
    <property type="evidence" value="ECO:0007669"/>
    <property type="project" value="RHEA"/>
</dbReference>
<dbReference type="InterPro" id="IPR013986">
    <property type="entry name" value="DExx_box_DNA_helicase_dom_sf"/>
</dbReference>
<comment type="catalytic activity">
    <reaction evidence="10">
        <text>ATP + H2O = ADP + phosphate + H(+)</text>
        <dbReference type="Rhea" id="RHEA:13065"/>
        <dbReference type="ChEBI" id="CHEBI:15377"/>
        <dbReference type="ChEBI" id="CHEBI:15378"/>
        <dbReference type="ChEBI" id="CHEBI:30616"/>
        <dbReference type="ChEBI" id="CHEBI:43474"/>
        <dbReference type="ChEBI" id="CHEBI:456216"/>
        <dbReference type="EC" id="5.6.2.4"/>
    </reaction>
</comment>
<keyword evidence="6" id="KW-0238">DNA-binding</keyword>
<dbReference type="InterPro" id="IPR014017">
    <property type="entry name" value="DNA_helicase_UvrD-like_C"/>
</dbReference>
<dbReference type="InterPro" id="IPR014016">
    <property type="entry name" value="UvrD-like_ATP-bd"/>
</dbReference>
<evidence type="ECO:0000256" key="8">
    <source>
        <dbReference type="ARBA" id="ARBA00034617"/>
    </source>
</evidence>
<dbReference type="PANTHER" id="PTHR11070:SF2">
    <property type="entry name" value="ATP-DEPENDENT DNA HELICASE SRS2"/>
    <property type="match status" value="1"/>
</dbReference>
<keyword evidence="7" id="KW-0413">Isomerase</keyword>
<dbReference type="Pfam" id="PF13361">
    <property type="entry name" value="UvrD_C"/>
    <property type="match status" value="2"/>
</dbReference>
<dbReference type="PROSITE" id="PS51198">
    <property type="entry name" value="UVRD_HELICASE_ATP_BIND"/>
    <property type="match status" value="1"/>
</dbReference>
<keyword evidence="5" id="KW-0067">ATP-binding</keyword>
<dbReference type="Gene3D" id="1.10.486.10">
    <property type="entry name" value="PCRA, domain 4"/>
    <property type="match status" value="1"/>
</dbReference>
<evidence type="ECO:0000313" key="13">
    <source>
        <dbReference type="EMBL" id="MPM16354.1"/>
    </source>
</evidence>
<dbReference type="PROSITE" id="PS51217">
    <property type="entry name" value="UVRD_HELICASE_CTER"/>
    <property type="match status" value="1"/>
</dbReference>